<name>A0A7J9B5Y0_9ROSI</name>
<accession>A0A7J9B5Y0</accession>
<dbReference type="AlphaFoldDB" id="A0A7J9B5Y0"/>
<dbReference type="Proteomes" id="UP000593574">
    <property type="component" value="Unassembled WGS sequence"/>
</dbReference>
<dbReference type="GO" id="GO:0004523">
    <property type="term" value="F:RNA-DNA hybrid ribonuclease activity"/>
    <property type="evidence" value="ECO:0007669"/>
    <property type="project" value="InterPro"/>
</dbReference>
<feature type="domain" description="RNase H type-1" evidence="1">
    <location>
        <begin position="7"/>
        <end position="48"/>
    </location>
</feature>
<protein>
    <recommendedName>
        <fullName evidence="1">RNase H type-1 domain-containing protein</fullName>
    </recommendedName>
</protein>
<organism evidence="2 3">
    <name type="scientific">Gossypium laxum</name>
    <dbReference type="NCBI Taxonomy" id="34288"/>
    <lineage>
        <taxon>Eukaryota</taxon>
        <taxon>Viridiplantae</taxon>
        <taxon>Streptophyta</taxon>
        <taxon>Embryophyta</taxon>
        <taxon>Tracheophyta</taxon>
        <taxon>Spermatophyta</taxon>
        <taxon>Magnoliopsida</taxon>
        <taxon>eudicotyledons</taxon>
        <taxon>Gunneridae</taxon>
        <taxon>Pentapetalae</taxon>
        <taxon>rosids</taxon>
        <taxon>malvids</taxon>
        <taxon>Malvales</taxon>
        <taxon>Malvaceae</taxon>
        <taxon>Malvoideae</taxon>
        <taxon>Gossypium</taxon>
    </lineage>
</organism>
<sequence length="48" mass="5502">MGYNRCLGKCSVLDVELRGIFDGLTLIHDRRYEGMMIQTDSLKVVKII</sequence>
<proteinExistence type="predicted"/>
<evidence type="ECO:0000313" key="3">
    <source>
        <dbReference type="Proteomes" id="UP000593574"/>
    </source>
</evidence>
<reference evidence="2 3" key="1">
    <citation type="journal article" date="2019" name="Genome Biol. Evol.">
        <title>Insights into the evolution of the New World diploid cottons (Gossypium, subgenus Houzingenia) based on genome sequencing.</title>
        <authorList>
            <person name="Grover C.E."/>
            <person name="Arick M.A. 2nd"/>
            <person name="Thrash A."/>
            <person name="Conover J.L."/>
            <person name="Sanders W.S."/>
            <person name="Peterson D.G."/>
            <person name="Frelichowski J.E."/>
            <person name="Scheffler J.A."/>
            <person name="Scheffler B.E."/>
            <person name="Wendel J.F."/>
        </authorList>
    </citation>
    <scope>NUCLEOTIDE SEQUENCE [LARGE SCALE GENOMIC DNA]</scope>
    <source>
        <strain evidence="2">4</strain>
        <tissue evidence="2">Leaf</tissue>
    </source>
</reference>
<dbReference type="EMBL" id="JABEZV010448567">
    <property type="protein sequence ID" value="MBA0731079.1"/>
    <property type="molecule type" value="Genomic_DNA"/>
</dbReference>
<comment type="caution">
    <text evidence="2">The sequence shown here is derived from an EMBL/GenBank/DDBJ whole genome shotgun (WGS) entry which is preliminary data.</text>
</comment>
<keyword evidence="3" id="KW-1185">Reference proteome</keyword>
<evidence type="ECO:0000259" key="1">
    <source>
        <dbReference type="Pfam" id="PF13456"/>
    </source>
</evidence>
<dbReference type="GO" id="GO:0003676">
    <property type="term" value="F:nucleic acid binding"/>
    <property type="evidence" value="ECO:0007669"/>
    <property type="project" value="InterPro"/>
</dbReference>
<evidence type="ECO:0000313" key="2">
    <source>
        <dbReference type="EMBL" id="MBA0731079.1"/>
    </source>
</evidence>
<dbReference type="Pfam" id="PF13456">
    <property type="entry name" value="RVT_3"/>
    <property type="match status" value="1"/>
</dbReference>
<gene>
    <name evidence="2" type="ORF">Golax_004582</name>
</gene>
<dbReference type="InterPro" id="IPR002156">
    <property type="entry name" value="RNaseH_domain"/>
</dbReference>